<name>A0A1C3WP51_9HYPH</name>
<dbReference type="EMBL" id="FMAG01000006">
    <property type="protein sequence ID" value="SCB41698.1"/>
    <property type="molecule type" value="Genomic_DNA"/>
</dbReference>
<keyword evidence="2" id="KW-1185">Reference proteome</keyword>
<organism evidence="1 2">
    <name type="scientific">Rhizobium multihospitium</name>
    <dbReference type="NCBI Taxonomy" id="410764"/>
    <lineage>
        <taxon>Bacteria</taxon>
        <taxon>Pseudomonadati</taxon>
        <taxon>Pseudomonadota</taxon>
        <taxon>Alphaproteobacteria</taxon>
        <taxon>Hyphomicrobiales</taxon>
        <taxon>Rhizobiaceae</taxon>
        <taxon>Rhizobium/Agrobacterium group</taxon>
        <taxon>Rhizobium</taxon>
    </lineage>
</organism>
<dbReference type="AlphaFoldDB" id="A0A1C3WP51"/>
<proteinExistence type="predicted"/>
<evidence type="ECO:0000313" key="1">
    <source>
        <dbReference type="EMBL" id="SCB41698.1"/>
    </source>
</evidence>
<gene>
    <name evidence="1" type="ORF">GA0061103_5902</name>
</gene>
<accession>A0A1C3WP51</accession>
<sequence>MHRASAAELKHDGPPPIKYLCLAKARGGAISEKILSQKDPPFFWGAVGLSWLQPLIEPRINGASRYSRLHHLSIADLAGLVNVFSGEADVSDGSSVTDWNGAIPATFGSDNLTAFLRGIILVGKATLGHGFDFEGISLCPIDGADQAPWSHAVRSAPLATR</sequence>
<evidence type="ECO:0000313" key="2">
    <source>
        <dbReference type="Proteomes" id="UP000199101"/>
    </source>
</evidence>
<dbReference type="Proteomes" id="UP000199101">
    <property type="component" value="Unassembled WGS sequence"/>
</dbReference>
<protein>
    <submittedName>
        <fullName evidence="1">Uncharacterized protein</fullName>
    </submittedName>
</protein>
<reference evidence="2" key="1">
    <citation type="submission" date="2016-08" db="EMBL/GenBank/DDBJ databases">
        <authorList>
            <person name="Varghese N."/>
            <person name="Submissions Spin"/>
        </authorList>
    </citation>
    <scope>NUCLEOTIDE SEQUENCE [LARGE SCALE GENOMIC DNA]</scope>
    <source>
        <strain evidence="2">HAMBI 2975</strain>
    </source>
</reference>